<dbReference type="InterPro" id="IPR036259">
    <property type="entry name" value="MFS_trans_sf"/>
</dbReference>
<proteinExistence type="predicted"/>
<evidence type="ECO:0000256" key="7">
    <source>
        <dbReference type="SAM" id="Phobius"/>
    </source>
</evidence>
<comment type="caution">
    <text evidence="8">The sequence shown here is derived from an EMBL/GenBank/DDBJ whole genome shotgun (WGS) entry which is preliminary data.</text>
</comment>
<name>A0ABV5TSL6_9ACTN</name>
<feature type="transmembrane region" description="Helical" evidence="7">
    <location>
        <begin position="353"/>
        <end position="372"/>
    </location>
</feature>
<feature type="transmembrane region" description="Helical" evidence="7">
    <location>
        <begin position="312"/>
        <end position="332"/>
    </location>
</feature>
<keyword evidence="2" id="KW-0813">Transport</keyword>
<keyword evidence="3" id="KW-1003">Cell membrane</keyword>
<dbReference type="PANTHER" id="PTHR23513:SF6">
    <property type="entry name" value="MAJOR FACILITATOR SUPERFAMILY ASSOCIATED DOMAIN-CONTAINING PROTEIN"/>
    <property type="match status" value="1"/>
</dbReference>
<dbReference type="EMBL" id="JBHMBS010000029">
    <property type="protein sequence ID" value="MFB9681070.1"/>
    <property type="molecule type" value="Genomic_DNA"/>
</dbReference>
<feature type="transmembrane region" description="Helical" evidence="7">
    <location>
        <begin position="46"/>
        <end position="65"/>
    </location>
</feature>
<comment type="subcellular location">
    <subcellularLocation>
        <location evidence="1">Cell membrane</location>
        <topology evidence="1">Multi-pass membrane protein</topology>
    </subcellularLocation>
</comment>
<evidence type="ECO:0000256" key="3">
    <source>
        <dbReference type="ARBA" id="ARBA00022475"/>
    </source>
</evidence>
<sequence>MDRPGTGLGRPFHHLWAASGLSNLADGVLLVGVPLLAISLTRSPVLVSLVSAATTLPWLLFALHAGAIADRRDRRRIMILAGWSRAAVLAATAAAAWYGVLTLPVLMAAVLLAGAAEVFADTSAQSALPAGLACDRLEAANGRLVATQTLGNHFLGAPLAGLLVGVASTAVFGTAALLYVGAALLLLGMRGRFRPETAPAQALRADIADGMRYLWGHRALRGLAAYSGVLNLAYGAYFAVFVLWVVGGGSRVGLTPGQYGFLAATLAAGAVAGSVLAGRLTRLAGENGALVGVTLLNGLLLLVPLLTPSPLAVFPAAAGIGAANAVTNVVSVSLRQRLIPDGLLGRVNATCRLIGMGAMPLGAAAGGLVAALAGLPAVFWATCALSLLGAALVPRGGQAGGPVRDRLGVANGG</sequence>
<keyword evidence="5 7" id="KW-1133">Transmembrane helix</keyword>
<evidence type="ECO:0000313" key="8">
    <source>
        <dbReference type="EMBL" id="MFB9681070.1"/>
    </source>
</evidence>
<organism evidence="8 9">
    <name type="scientific">Streptosporangium vulgare</name>
    <dbReference type="NCBI Taxonomy" id="46190"/>
    <lineage>
        <taxon>Bacteria</taxon>
        <taxon>Bacillati</taxon>
        <taxon>Actinomycetota</taxon>
        <taxon>Actinomycetes</taxon>
        <taxon>Streptosporangiales</taxon>
        <taxon>Streptosporangiaceae</taxon>
        <taxon>Streptosporangium</taxon>
    </lineage>
</organism>
<evidence type="ECO:0000256" key="4">
    <source>
        <dbReference type="ARBA" id="ARBA00022692"/>
    </source>
</evidence>
<keyword evidence="4 7" id="KW-0812">Transmembrane</keyword>
<dbReference type="SUPFAM" id="SSF103473">
    <property type="entry name" value="MFS general substrate transporter"/>
    <property type="match status" value="1"/>
</dbReference>
<evidence type="ECO:0000256" key="6">
    <source>
        <dbReference type="ARBA" id="ARBA00023136"/>
    </source>
</evidence>
<keyword evidence="6 7" id="KW-0472">Membrane</keyword>
<evidence type="ECO:0000256" key="5">
    <source>
        <dbReference type="ARBA" id="ARBA00022989"/>
    </source>
</evidence>
<accession>A0ABV5TSL6</accession>
<dbReference type="Pfam" id="PF05977">
    <property type="entry name" value="MFS_3"/>
    <property type="match status" value="1"/>
</dbReference>
<dbReference type="Gene3D" id="1.20.1250.20">
    <property type="entry name" value="MFS general substrate transporter like domains"/>
    <property type="match status" value="1"/>
</dbReference>
<dbReference type="InterPro" id="IPR010290">
    <property type="entry name" value="TM_effector"/>
</dbReference>
<evidence type="ECO:0000256" key="1">
    <source>
        <dbReference type="ARBA" id="ARBA00004651"/>
    </source>
</evidence>
<dbReference type="Proteomes" id="UP001589610">
    <property type="component" value="Unassembled WGS sequence"/>
</dbReference>
<dbReference type="CDD" id="cd06173">
    <property type="entry name" value="MFS_MefA_like"/>
    <property type="match status" value="1"/>
</dbReference>
<keyword evidence="9" id="KW-1185">Reference proteome</keyword>
<evidence type="ECO:0000256" key="2">
    <source>
        <dbReference type="ARBA" id="ARBA00022448"/>
    </source>
</evidence>
<feature type="transmembrane region" description="Helical" evidence="7">
    <location>
        <begin position="289"/>
        <end position="306"/>
    </location>
</feature>
<feature type="transmembrane region" description="Helical" evidence="7">
    <location>
        <begin position="223"/>
        <end position="247"/>
    </location>
</feature>
<feature type="transmembrane region" description="Helical" evidence="7">
    <location>
        <begin position="86"/>
        <end position="113"/>
    </location>
</feature>
<gene>
    <name evidence="8" type="ORF">ACFFRH_36810</name>
</gene>
<dbReference type="RefSeq" id="WP_386162150.1">
    <property type="nucleotide sequence ID" value="NZ_JBHMBS010000029.1"/>
</dbReference>
<evidence type="ECO:0000313" key="9">
    <source>
        <dbReference type="Proteomes" id="UP001589610"/>
    </source>
</evidence>
<reference evidence="8 9" key="1">
    <citation type="submission" date="2024-09" db="EMBL/GenBank/DDBJ databases">
        <authorList>
            <person name="Sun Q."/>
            <person name="Mori K."/>
        </authorList>
    </citation>
    <scope>NUCLEOTIDE SEQUENCE [LARGE SCALE GENOMIC DNA]</scope>
    <source>
        <strain evidence="8 9">JCM 3028</strain>
    </source>
</reference>
<dbReference type="PANTHER" id="PTHR23513">
    <property type="entry name" value="INTEGRAL MEMBRANE EFFLUX PROTEIN-RELATED"/>
    <property type="match status" value="1"/>
</dbReference>
<feature type="transmembrane region" description="Helical" evidence="7">
    <location>
        <begin position="21"/>
        <end position="40"/>
    </location>
</feature>
<protein>
    <submittedName>
        <fullName evidence="8">MFS transporter</fullName>
    </submittedName>
</protein>
<feature type="transmembrane region" description="Helical" evidence="7">
    <location>
        <begin position="259"/>
        <end position="277"/>
    </location>
</feature>
<feature type="transmembrane region" description="Helical" evidence="7">
    <location>
        <begin position="159"/>
        <end position="187"/>
    </location>
</feature>